<evidence type="ECO:0000313" key="2">
    <source>
        <dbReference type="Proteomes" id="UP001208689"/>
    </source>
</evidence>
<sequence>MGKFASISLPEPFVEEYIDKILENPKFGYSSRAEVIKEAVRKLKAALIPENE</sequence>
<evidence type="ECO:0000313" key="1">
    <source>
        <dbReference type="EMBL" id="UYP46496.1"/>
    </source>
</evidence>
<name>A0ABY6HSL1_9ARCH</name>
<proteinExistence type="predicted"/>
<evidence type="ECO:0008006" key="3">
    <source>
        <dbReference type="Google" id="ProtNLM"/>
    </source>
</evidence>
<gene>
    <name evidence="1" type="ORF">NEF87_002781</name>
</gene>
<dbReference type="Proteomes" id="UP001208689">
    <property type="component" value="Chromosome"/>
</dbReference>
<keyword evidence="2" id="KW-1185">Reference proteome</keyword>
<protein>
    <recommendedName>
        <fullName evidence="3">Ribbon-helix-helix protein, CopG family</fullName>
    </recommendedName>
</protein>
<organism evidence="1 2">
    <name type="scientific">Candidatus Lokiarchaeum ossiferum</name>
    <dbReference type="NCBI Taxonomy" id="2951803"/>
    <lineage>
        <taxon>Archaea</taxon>
        <taxon>Promethearchaeati</taxon>
        <taxon>Promethearchaeota</taxon>
        <taxon>Promethearchaeia</taxon>
        <taxon>Promethearchaeales</taxon>
        <taxon>Promethearchaeaceae</taxon>
        <taxon>Candidatus Lokiarchaeum</taxon>
    </lineage>
</organism>
<dbReference type="EMBL" id="CP104013">
    <property type="protein sequence ID" value="UYP46496.1"/>
    <property type="molecule type" value="Genomic_DNA"/>
</dbReference>
<accession>A0ABY6HSL1</accession>
<dbReference type="CDD" id="cd22231">
    <property type="entry name" value="RHH_NikR_HicB-like"/>
    <property type="match status" value="1"/>
</dbReference>
<reference evidence="1" key="1">
    <citation type="submission" date="2022-09" db="EMBL/GenBank/DDBJ databases">
        <title>Actin cytoskeleton and complex cell architecture in an #Asgard archaeon.</title>
        <authorList>
            <person name="Ponce Toledo R.I."/>
            <person name="Schleper C."/>
            <person name="Rodrigues Oliveira T."/>
            <person name="Wollweber F."/>
            <person name="Xu J."/>
            <person name="Rittmann S."/>
            <person name="Klingl A."/>
            <person name="Pilhofer M."/>
        </authorList>
    </citation>
    <scope>NUCLEOTIDE SEQUENCE</scope>
    <source>
        <strain evidence="1">B-35</strain>
    </source>
</reference>